<reference evidence="3 4" key="1">
    <citation type="submission" date="2013-02" db="EMBL/GenBank/DDBJ databases">
        <title>The Genome Sequence of Plasmodium vinckei vinckei.</title>
        <authorList>
            <consortium name="The Broad Institute Genome Sequencing Platform"/>
            <consortium name="The Broad Institute Genome Sequencing Center for Infectious Disease"/>
            <person name="Neafsey D."/>
            <person name="Cheeseman I."/>
            <person name="Volkman S."/>
            <person name="Adams J."/>
            <person name="Walker B."/>
            <person name="Young S.K."/>
            <person name="Zeng Q."/>
            <person name="Gargeya S."/>
            <person name="Fitzgerald M."/>
            <person name="Haas B."/>
            <person name="Abouelleil A."/>
            <person name="Alvarado L."/>
            <person name="Arachchi H.M."/>
            <person name="Berlin A.M."/>
            <person name="Chapman S.B."/>
            <person name="Dewar J."/>
            <person name="Goldberg J."/>
            <person name="Griggs A."/>
            <person name="Gujja S."/>
            <person name="Hansen M."/>
            <person name="Howarth C."/>
            <person name="Imamovic A."/>
            <person name="Larimer J."/>
            <person name="McCowan C."/>
            <person name="Murphy C."/>
            <person name="Neiman D."/>
            <person name="Pearson M."/>
            <person name="Priest M."/>
            <person name="Roberts A."/>
            <person name="Saif S."/>
            <person name="Shea T."/>
            <person name="Sisk P."/>
            <person name="Sykes S."/>
            <person name="Wortman J."/>
            <person name="Nusbaum C."/>
            <person name="Birren B."/>
        </authorList>
    </citation>
    <scope>NUCLEOTIDE SEQUENCE [LARGE SCALE GENOMIC DNA]</scope>
    <source>
        <strain evidence="4">vinckei</strain>
    </source>
</reference>
<name>A0A081I938_PLAVN</name>
<keyword evidence="2" id="KW-0472">Membrane</keyword>
<dbReference type="NCBIfam" id="TIGR01590">
    <property type="entry name" value="yir-bir-cir_Pla"/>
    <property type="match status" value="1"/>
</dbReference>
<dbReference type="AlphaFoldDB" id="A0A081I938"/>
<evidence type="ECO:0008006" key="5">
    <source>
        <dbReference type="Google" id="ProtNLM"/>
    </source>
</evidence>
<evidence type="ECO:0000256" key="1">
    <source>
        <dbReference type="SAM" id="MobiDB-lite"/>
    </source>
</evidence>
<dbReference type="Proteomes" id="UP000030681">
    <property type="component" value="Unassembled WGS sequence"/>
</dbReference>
<sequence length="342" mass="40387">MEQSSYNIEDVYREFATIDDYFYVTEEGVFRVDTAHTSINDYCNSWWNQGKDNCHNHLEMTNCSVIYLLKTIKEKYKLEDDKLAEYVILWLSYKLNRKPQHKFAKLNDFYNSYIEKKECYNDTIKNSDNMTYKDIINKKKYLMDMNIKEISKFNGPFNILFYLYHLFHDEPLKCETNLKLAKEFVQKFQDLNKDSNNIKDISYNKLLSTLSNDYINLINKYGNKCTNFNSLPELNTHKSPVDDPVDISGKDSGQSTTLSPEVTSSSSSILNTVIPVLSTFSLISLFLGVAYKYSLFGINKLFQRQYIRKKLNQWVRVKIVLWNPYMGYVLFSYLKDNIKFKQ</sequence>
<dbReference type="InterPro" id="IPR006477">
    <property type="entry name" value="Yir_bir_cir"/>
</dbReference>
<feature type="transmembrane region" description="Helical" evidence="2">
    <location>
        <begin position="314"/>
        <end position="334"/>
    </location>
</feature>
<keyword evidence="2" id="KW-0812">Transmembrane</keyword>
<keyword evidence="2" id="KW-1133">Transmembrane helix</keyword>
<feature type="region of interest" description="Disordered" evidence="1">
    <location>
        <begin position="236"/>
        <end position="260"/>
    </location>
</feature>
<dbReference type="Pfam" id="PF06022">
    <property type="entry name" value="Cir_Bir_Yir"/>
    <property type="match status" value="1"/>
</dbReference>
<feature type="transmembrane region" description="Helical" evidence="2">
    <location>
        <begin position="273"/>
        <end position="293"/>
    </location>
</feature>
<organism evidence="3 4">
    <name type="scientific">Plasmodium vinckei vinckei</name>
    <dbReference type="NCBI Taxonomy" id="54757"/>
    <lineage>
        <taxon>Eukaryota</taxon>
        <taxon>Sar</taxon>
        <taxon>Alveolata</taxon>
        <taxon>Apicomplexa</taxon>
        <taxon>Aconoidasida</taxon>
        <taxon>Haemosporida</taxon>
        <taxon>Plasmodiidae</taxon>
        <taxon>Plasmodium</taxon>
        <taxon>Plasmodium (Vinckeia)</taxon>
    </lineage>
</organism>
<accession>A0A081I938</accession>
<dbReference type="EMBL" id="KL446963">
    <property type="protein sequence ID" value="KEG00196.1"/>
    <property type="molecule type" value="Genomic_DNA"/>
</dbReference>
<proteinExistence type="predicted"/>
<gene>
    <name evidence="3" type="ORF">YYE_04952</name>
</gene>
<protein>
    <recommendedName>
        <fullName evidence="5">PIR protein CIR protein</fullName>
    </recommendedName>
</protein>
<evidence type="ECO:0000313" key="4">
    <source>
        <dbReference type="Proteomes" id="UP000030681"/>
    </source>
</evidence>
<evidence type="ECO:0000256" key="2">
    <source>
        <dbReference type="SAM" id="Phobius"/>
    </source>
</evidence>
<evidence type="ECO:0000313" key="3">
    <source>
        <dbReference type="EMBL" id="KEG00196.1"/>
    </source>
</evidence>